<proteinExistence type="predicted"/>
<reference evidence="2" key="1">
    <citation type="submission" date="2020-05" db="EMBL/GenBank/DDBJ databases">
        <authorList>
            <person name="Chiriac C."/>
            <person name="Salcher M."/>
            <person name="Ghai R."/>
            <person name="Kavagutti S V."/>
        </authorList>
    </citation>
    <scope>NUCLEOTIDE SEQUENCE</scope>
</reference>
<gene>
    <name evidence="2" type="ORF">UFOVP1207_36</name>
    <name evidence="1" type="ORF">UFOVP474_40</name>
</gene>
<sequence length="144" mass="15570">MAQQMPAGDQSQPVDENNPAFLRALKFAMRVLYEKKAAGDVAQQLRVATDKTEALGNIAYEITSTVDERTEGTVPRELIGLLAMAILKEVIDIGQAAKMDITPQNAAGAFKNMLLRYLGENGVDTSQLQQGMDKIDPAVFSQGA</sequence>
<name>A0A6J5RBP9_9CAUD</name>
<accession>A0A6J5RBP9</accession>
<evidence type="ECO:0000313" key="2">
    <source>
        <dbReference type="EMBL" id="CAB4189955.1"/>
    </source>
</evidence>
<dbReference type="EMBL" id="LR796445">
    <property type="protein sequence ID" value="CAB4145758.1"/>
    <property type="molecule type" value="Genomic_DNA"/>
</dbReference>
<organism evidence="2">
    <name type="scientific">uncultured Caudovirales phage</name>
    <dbReference type="NCBI Taxonomy" id="2100421"/>
    <lineage>
        <taxon>Viruses</taxon>
        <taxon>Duplodnaviria</taxon>
        <taxon>Heunggongvirae</taxon>
        <taxon>Uroviricota</taxon>
        <taxon>Caudoviricetes</taxon>
        <taxon>Peduoviridae</taxon>
        <taxon>Maltschvirus</taxon>
        <taxon>Maltschvirus maltsch</taxon>
    </lineage>
</organism>
<evidence type="ECO:0000313" key="1">
    <source>
        <dbReference type="EMBL" id="CAB4145758.1"/>
    </source>
</evidence>
<protein>
    <submittedName>
        <fullName evidence="2">Uncharacterized protein</fullName>
    </submittedName>
</protein>
<dbReference type="EMBL" id="LR797155">
    <property type="protein sequence ID" value="CAB4189955.1"/>
    <property type="molecule type" value="Genomic_DNA"/>
</dbReference>